<sequence>MTLMSLIPSRAPLKAEILEAAARVFLLFIVRYAKKQLGIALLVTDL</sequence>
<name>A0A644U7L5_9ZZZZ</name>
<protein>
    <submittedName>
        <fullName evidence="1">Uncharacterized protein</fullName>
    </submittedName>
</protein>
<proteinExistence type="predicted"/>
<organism evidence="1">
    <name type="scientific">bioreactor metagenome</name>
    <dbReference type="NCBI Taxonomy" id="1076179"/>
    <lineage>
        <taxon>unclassified sequences</taxon>
        <taxon>metagenomes</taxon>
        <taxon>ecological metagenomes</taxon>
    </lineage>
</organism>
<evidence type="ECO:0000313" key="1">
    <source>
        <dbReference type="EMBL" id="MPL74931.1"/>
    </source>
</evidence>
<dbReference type="AlphaFoldDB" id="A0A644U7L5"/>
<comment type="caution">
    <text evidence="1">The sequence shown here is derived from an EMBL/GenBank/DDBJ whole genome shotgun (WGS) entry which is preliminary data.</text>
</comment>
<reference evidence="1" key="1">
    <citation type="submission" date="2019-08" db="EMBL/GenBank/DDBJ databases">
        <authorList>
            <person name="Kucharzyk K."/>
            <person name="Murdoch R.W."/>
            <person name="Higgins S."/>
            <person name="Loffler F."/>
        </authorList>
    </citation>
    <scope>NUCLEOTIDE SEQUENCE</scope>
</reference>
<gene>
    <name evidence="1" type="ORF">SDC9_20750</name>
</gene>
<accession>A0A644U7L5</accession>
<dbReference type="EMBL" id="VSSQ01000084">
    <property type="protein sequence ID" value="MPL74931.1"/>
    <property type="molecule type" value="Genomic_DNA"/>
</dbReference>